<comment type="caution">
    <text evidence="5">The sequence shown here is derived from an EMBL/GenBank/DDBJ whole genome shotgun (WGS) entry which is preliminary data.</text>
</comment>
<dbReference type="Gene3D" id="3.30.9.10">
    <property type="entry name" value="D-Amino Acid Oxidase, subunit A, domain 2"/>
    <property type="match status" value="1"/>
</dbReference>
<keyword evidence="2" id="KW-0285">Flavoprotein</keyword>
<dbReference type="InterPro" id="IPR050641">
    <property type="entry name" value="RIFMO-like"/>
</dbReference>
<dbReference type="Gene3D" id="3.50.50.60">
    <property type="entry name" value="FAD/NAD(P)-binding domain"/>
    <property type="match status" value="1"/>
</dbReference>
<evidence type="ECO:0000259" key="4">
    <source>
        <dbReference type="Pfam" id="PF01494"/>
    </source>
</evidence>
<dbReference type="EMBL" id="JBFYGN010000002">
    <property type="protein sequence ID" value="MEX8191505.1"/>
    <property type="molecule type" value="Genomic_DNA"/>
</dbReference>
<keyword evidence="5" id="KW-0503">Monooxygenase</keyword>
<dbReference type="InterPro" id="IPR002938">
    <property type="entry name" value="FAD-bd"/>
</dbReference>
<comment type="cofactor">
    <cofactor evidence="1">
        <name>FAD</name>
        <dbReference type="ChEBI" id="CHEBI:57692"/>
    </cofactor>
</comment>
<evidence type="ECO:0000256" key="3">
    <source>
        <dbReference type="ARBA" id="ARBA00022827"/>
    </source>
</evidence>
<dbReference type="Pfam" id="PF01494">
    <property type="entry name" value="FAD_binding_3"/>
    <property type="match status" value="1"/>
</dbReference>
<proteinExistence type="predicted"/>
<sequence length="537" mass="59596">MQVNPAQEPSRDADVIIVGGGPVGMGLAIELGQRGIRCIVVERYATPQPIPKGQNLTQRTMEHFHAWGAEPQLRAARTIPPEYGIGGLTAYNRLLGPYSYDWLQRDLVKPYYFTANERLPQYATEAVLRARAAELPSIQTLYGWSFDTLVQQDDGVCVTITEKNGSGHKTLRASYVVGCDGARSSVRQQAGITQTRTDHDRLMVLLVFRSQELHRLLERFPGKSYYNVLQPELKGYWKFFGRVDLGNTWFFHAPVPPGTTADNFDFKAYLEDAVGAAFDVEFEHIGFWDLRFMLADSYRAGRVFVTGDAAHSHPPYGGYGVNSGLEDARNLGWKLAAVLEGWGSETLLDSYDLERRPVFRSTIDDFIAKSIDTDHRFLDSFDPEEDPAAFEAAWNQRAAGAVGEVHAFEPNYAGSPIVAGPAADSQCSAKGSHVFTARAGHHLAPATLSDGSNVFEHFGAGYTLLAADVPAHTIELFRRAAQSMRLPLKLVETARTQEFTRYGSDLILVRPDAFVAWADNDKFRPAEDVSRLLRMVA</sequence>
<dbReference type="Gene3D" id="3.40.30.120">
    <property type="match status" value="1"/>
</dbReference>
<accession>A0ABV3ZQ30</accession>
<dbReference type="PRINTS" id="PR00420">
    <property type="entry name" value="RNGMNOXGNASE"/>
</dbReference>
<feature type="domain" description="FAD-binding" evidence="4">
    <location>
        <begin position="12"/>
        <end position="363"/>
    </location>
</feature>
<dbReference type="Proteomes" id="UP001561046">
    <property type="component" value="Unassembled WGS sequence"/>
</dbReference>
<organism evidence="5 6">
    <name type="scientific">Comamonas guangdongensis</name>
    <dbReference type="NCBI Taxonomy" id="510515"/>
    <lineage>
        <taxon>Bacteria</taxon>
        <taxon>Pseudomonadati</taxon>
        <taxon>Pseudomonadota</taxon>
        <taxon>Betaproteobacteria</taxon>
        <taxon>Burkholderiales</taxon>
        <taxon>Comamonadaceae</taxon>
        <taxon>Comamonas</taxon>
    </lineage>
</organism>
<name>A0ABV3ZQ30_9BURK</name>
<dbReference type="Pfam" id="PF21274">
    <property type="entry name" value="Rng_hyd_C"/>
    <property type="match status" value="1"/>
</dbReference>
<dbReference type="GO" id="GO:0004497">
    <property type="term" value="F:monooxygenase activity"/>
    <property type="evidence" value="ECO:0007669"/>
    <property type="project" value="UniProtKB-KW"/>
</dbReference>
<keyword evidence="3" id="KW-0274">FAD</keyword>
<keyword evidence="6" id="KW-1185">Reference proteome</keyword>
<protein>
    <submittedName>
        <fullName evidence="5">FAD-dependent monooxygenase</fullName>
    </submittedName>
</protein>
<evidence type="ECO:0000256" key="2">
    <source>
        <dbReference type="ARBA" id="ARBA00022630"/>
    </source>
</evidence>
<dbReference type="SUPFAM" id="SSF51905">
    <property type="entry name" value="FAD/NAD(P)-binding domain"/>
    <property type="match status" value="1"/>
</dbReference>
<evidence type="ECO:0000256" key="1">
    <source>
        <dbReference type="ARBA" id="ARBA00001974"/>
    </source>
</evidence>
<dbReference type="PANTHER" id="PTHR43004:SF19">
    <property type="entry name" value="BINDING MONOOXYGENASE, PUTATIVE (JCVI)-RELATED"/>
    <property type="match status" value="1"/>
</dbReference>
<evidence type="ECO:0000313" key="6">
    <source>
        <dbReference type="Proteomes" id="UP001561046"/>
    </source>
</evidence>
<evidence type="ECO:0000313" key="5">
    <source>
        <dbReference type="EMBL" id="MEX8191505.1"/>
    </source>
</evidence>
<reference evidence="5 6" key="1">
    <citation type="journal article" date="2013" name="Int. J. Syst. Evol. Microbiol.">
        <title>Comamonas guangdongensis sp. nov., isolated from subterranean forest sediment, and emended description of the genus Comamonas.</title>
        <authorList>
            <person name="Zhang J."/>
            <person name="Wang Y."/>
            <person name="Zhou S."/>
            <person name="Wu C."/>
            <person name="He J."/>
            <person name="Li F."/>
        </authorList>
    </citation>
    <scope>NUCLEOTIDE SEQUENCE [LARGE SCALE GENOMIC DNA]</scope>
    <source>
        <strain evidence="5 6">CCTCC AB2011133</strain>
    </source>
</reference>
<dbReference type="RefSeq" id="WP_369336732.1">
    <property type="nucleotide sequence ID" value="NZ_JBFYGN010000002.1"/>
</dbReference>
<dbReference type="PANTHER" id="PTHR43004">
    <property type="entry name" value="TRK SYSTEM POTASSIUM UPTAKE PROTEIN"/>
    <property type="match status" value="1"/>
</dbReference>
<gene>
    <name evidence="5" type="ORF">AB6724_01480</name>
</gene>
<keyword evidence="5" id="KW-0560">Oxidoreductase</keyword>
<dbReference type="InterPro" id="IPR036188">
    <property type="entry name" value="FAD/NAD-bd_sf"/>
</dbReference>